<dbReference type="InterPro" id="IPR051333">
    <property type="entry name" value="CLIP_Serine_Protease"/>
</dbReference>
<dbReference type="PROSITE" id="PS00135">
    <property type="entry name" value="TRYPSIN_SER"/>
    <property type="match status" value="1"/>
</dbReference>
<dbReference type="SUPFAM" id="SSF50494">
    <property type="entry name" value="Trypsin-like serine proteases"/>
    <property type="match status" value="1"/>
</dbReference>
<evidence type="ECO:0000256" key="1">
    <source>
        <dbReference type="ARBA" id="ARBA00023157"/>
    </source>
</evidence>
<reference evidence="5" key="1">
    <citation type="submission" date="2022-11" db="UniProtKB">
        <authorList>
            <consortium name="WormBaseParasite"/>
        </authorList>
    </citation>
    <scope>IDENTIFICATION</scope>
</reference>
<keyword evidence="2" id="KW-0645">Protease</keyword>
<name>A0A914PD64_9BILA</name>
<evidence type="ECO:0000313" key="5">
    <source>
        <dbReference type="WBParaSite" id="PDA_v2.g15575.t1"/>
    </source>
</evidence>
<evidence type="ECO:0000259" key="3">
    <source>
        <dbReference type="PROSITE" id="PS50240"/>
    </source>
</evidence>
<dbReference type="PANTHER" id="PTHR24260:SF136">
    <property type="entry name" value="GH08193P-RELATED"/>
    <property type="match status" value="1"/>
</dbReference>
<keyword evidence="1" id="KW-1015">Disulfide bond</keyword>
<dbReference type="PROSITE" id="PS50240">
    <property type="entry name" value="TRYPSIN_DOM"/>
    <property type="match status" value="1"/>
</dbReference>
<evidence type="ECO:0000256" key="2">
    <source>
        <dbReference type="RuleBase" id="RU363034"/>
    </source>
</evidence>
<dbReference type="PRINTS" id="PR00722">
    <property type="entry name" value="CHYMOTRYPSIN"/>
</dbReference>
<dbReference type="WBParaSite" id="PDA_v2.g15575.t1">
    <property type="protein sequence ID" value="PDA_v2.g15575.t1"/>
    <property type="gene ID" value="PDA_v2.g15575"/>
</dbReference>
<dbReference type="GO" id="GO:0006508">
    <property type="term" value="P:proteolysis"/>
    <property type="evidence" value="ECO:0007669"/>
    <property type="project" value="UniProtKB-KW"/>
</dbReference>
<keyword evidence="2" id="KW-0378">Hydrolase</keyword>
<dbReference type="InterPro" id="IPR009003">
    <property type="entry name" value="Peptidase_S1_PA"/>
</dbReference>
<proteinExistence type="predicted"/>
<keyword evidence="2" id="KW-0720">Serine protease</keyword>
<dbReference type="InterPro" id="IPR001254">
    <property type="entry name" value="Trypsin_dom"/>
</dbReference>
<sequence>MIEVLITWSDKICGGTIISDRYILTAAHCFLKRENCNDDESSIKALLPPPNKIQVYIEGICYSKEGAPCEKKDEGKVIAATSLHILTEYYTKKCTSGDLAIIELADVIGDHGAKLSTNPELPQTGKLMVSGFGYDPIEEAATSHLLKTVTLTVQKCQNDRGYSDSICTEEIDKDVCEGDSGGALVDEKNVIYGVVSGGTSCKTIHTSMLNRESDKQDYKKWNGGVFTAVSLHLGFICEIIGVFESCPGTFTKEPFLTV</sequence>
<organism evidence="4 5">
    <name type="scientific">Panagrolaimus davidi</name>
    <dbReference type="NCBI Taxonomy" id="227884"/>
    <lineage>
        <taxon>Eukaryota</taxon>
        <taxon>Metazoa</taxon>
        <taxon>Ecdysozoa</taxon>
        <taxon>Nematoda</taxon>
        <taxon>Chromadorea</taxon>
        <taxon>Rhabditida</taxon>
        <taxon>Tylenchina</taxon>
        <taxon>Panagrolaimomorpha</taxon>
        <taxon>Panagrolaimoidea</taxon>
        <taxon>Panagrolaimidae</taxon>
        <taxon>Panagrolaimus</taxon>
    </lineage>
</organism>
<dbReference type="PANTHER" id="PTHR24260">
    <property type="match status" value="1"/>
</dbReference>
<accession>A0A914PD64</accession>
<dbReference type="GO" id="GO:0004252">
    <property type="term" value="F:serine-type endopeptidase activity"/>
    <property type="evidence" value="ECO:0007669"/>
    <property type="project" value="InterPro"/>
</dbReference>
<dbReference type="PROSITE" id="PS00134">
    <property type="entry name" value="TRYPSIN_HIS"/>
    <property type="match status" value="1"/>
</dbReference>
<evidence type="ECO:0000313" key="4">
    <source>
        <dbReference type="Proteomes" id="UP000887578"/>
    </source>
</evidence>
<dbReference type="AlphaFoldDB" id="A0A914PD64"/>
<dbReference type="Pfam" id="PF00089">
    <property type="entry name" value="Trypsin"/>
    <property type="match status" value="1"/>
</dbReference>
<dbReference type="Proteomes" id="UP000887578">
    <property type="component" value="Unplaced"/>
</dbReference>
<dbReference type="SMART" id="SM00020">
    <property type="entry name" value="Tryp_SPc"/>
    <property type="match status" value="1"/>
</dbReference>
<protein>
    <submittedName>
        <fullName evidence="5">Peptidase S1 domain-containing protein</fullName>
    </submittedName>
</protein>
<dbReference type="InterPro" id="IPR001314">
    <property type="entry name" value="Peptidase_S1A"/>
</dbReference>
<dbReference type="InterPro" id="IPR043504">
    <property type="entry name" value="Peptidase_S1_PA_chymotrypsin"/>
</dbReference>
<dbReference type="Gene3D" id="2.40.10.10">
    <property type="entry name" value="Trypsin-like serine proteases"/>
    <property type="match status" value="2"/>
</dbReference>
<dbReference type="InterPro" id="IPR018114">
    <property type="entry name" value="TRYPSIN_HIS"/>
</dbReference>
<dbReference type="InterPro" id="IPR033116">
    <property type="entry name" value="TRYPSIN_SER"/>
</dbReference>
<feature type="domain" description="Peptidase S1" evidence="3">
    <location>
        <begin position="1"/>
        <end position="241"/>
    </location>
</feature>
<keyword evidence="4" id="KW-1185">Reference proteome</keyword>